<dbReference type="InterPro" id="IPR050654">
    <property type="entry name" value="AChE-related_enzymes"/>
</dbReference>
<dbReference type="PANTHER" id="PTHR43918:SF4">
    <property type="entry name" value="CARBOXYLIC ESTER HYDROLASE"/>
    <property type="match status" value="1"/>
</dbReference>
<dbReference type="EC" id="3.1.1.-" evidence="5"/>
<dbReference type="PANTHER" id="PTHR43918">
    <property type="entry name" value="ACETYLCHOLINESTERASE"/>
    <property type="match status" value="1"/>
</dbReference>
<dbReference type="SUPFAM" id="SSF53474">
    <property type="entry name" value="alpha/beta-Hydrolases"/>
    <property type="match status" value="1"/>
</dbReference>
<dbReference type="PROSITE" id="PS00122">
    <property type="entry name" value="CARBOXYLESTERASE_B_1"/>
    <property type="match status" value="1"/>
</dbReference>
<dbReference type="Gene3D" id="3.40.50.1820">
    <property type="entry name" value="alpha/beta hydrolase"/>
    <property type="match status" value="1"/>
</dbReference>
<dbReference type="OrthoDB" id="19653at2759"/>
<dbReference type="EMBL" id="WVUK01000064">
    <property type="protein sequence ID" value="KAF7489688.1"/>
    <property type="molecule type" value="Genomic_DNA"/>
</dbReference>
<keyword evidence="2" id="KW-0719">Serine esterase</keyword>
<feature type="signal peptide" evidence="5">
    <location>
        <begin position="1"/>
        <end position="21"/>
    </location>
</feature>
<keyword evidence="5" id="KW-0732">Signal</keyword>
<proteinExistence type="inferred from homology"/>
<dbReference type="Proteomes" id="UP000070412">
    <property type="component" value="Unassembled WGS sequence"/>
</dbReference>
<sequence length="570" mass="65156">MKLKALIIVVSLLIALELVLAEKVEILIPNGKIIGEHFLSEDGHEINRFLGIPYAEPPIDELRFKKTAPKNKWTEPIEALKWPPNCLQPIQLRTTVDYTTILRNYSQEMSEDCLYLNVWSPNVNALNENNLRPVMFWIHGGGLKVGGSSSLVNDMETISTMMDAVMVSFNYRLGPLGYFYSEKIEEIKGNQGFWDQATALKWVNENIRYFGGDPKRITIAGLSAGSWSVSLHILSPITRDLFQNAIMMSGAATKGLVKTPENALQKEMLMIKSLGCANEQDESVTKETVECLNKLDWKDMINKINPSGLETNVIIDGEFLPDLPDLMLLNGNHKKNFNILVDTVENEGGFWFKLFFPSFDNDSSMHLNDVRDALKKSIQTITDDKISFDLDLISRFYYNGFDDNFDDSELFKKQTSIAFGDLILTCPTLSFVRNIFSSSPSTINVYQWFYKAKIGKTIPWCHKFDGACHGGDSWPFFGIPFSQHSQHHDREREISREVIDFVNSFIRTGTPGPNHPAWMKYFLMKDLKQNEHVIAPYYIIDNNYRTASHYQFNLRQIECDFVWNPSPNQS</sequence>
<evidence type="ECO:0000259" key="6">
    <source>
        <dbReference type="Pfam" id="PF00135"/>
    </source>
</evidence>
<dbReference type="Pfam" id="PF00135">
    <property type="entry name" value="COesterase"/>
    <property type="match status" value="1"/>
</dbReference>
<dbReference type="GO" id="GO:0005886">
    <property type="term" value="C:plasma membrane"/>
    <property type="evidence" value="ECO:0007669"/>
    <property type="project" value="TreeGrafter"/>
</dbReference>
<feature type="chain" id="PRO_5039736580" description="Carboxylic ester hydrolase" evidence="5">
    <location>
        <begin position="22"/>
        <end position="570"/>
    </location>
</feature>
<dbReference type="GO" id="GO:0003990">
    <property type="term" value="F:acetylcholinesterase activity"/>
    <property type="evidence" value="ECO:0007669"/>
    <property type="project" value="TreeGrafter"/>
</dbReference>
<dbReference type="InterPro" id="IPR019826">
    <property type="entry name" value="Carboxylesterase_B_AS"/>
</dbReference>
<reference evidence="7" key="2">
    <citation type="submission" date="2020-01" db="EMBL/GenBank/DDBJ databases">
        <authorList>
            <person name="Korhonen P.K.K."/>
            <person name="Guangxu M.G."/>
            <person name="Wang T.W."/>
            <person name="Stroehlein A.J.S."/>
            <person name="Young N.D."/>
            <person name="Ang C.-S.A."/>
            <person name="Fernando D.W.F."/>
            <person name="Lu H.L."/>
            <person name="Taylor S.T."/>
            <person name="Ehtesham M.E.M."/>
            <person name="Najaraj S.H.N."/>
            <person name="Harsha G.H.G."/>
            <person name="Madugundu A.M."/>
            <person name="Renuse S.R."/>
            <person name="Holt D.H."/>
            <person name="Pandey A.P."/>
            <person name="Papenfuss A.P."/>
            <person name="Gasser R.B.G."/>
            <person name="Fischer K.F."/>
        </authorList>
    </citation>
    <scope>NUCLEOTIDE SEQUENCE</scope>
    <source>
        <strain evidence="7">SSS_KF_BRIS2020</strain>
    </source>
</reference>
<comment type="similarity">
    <text evidence="1 5">Belongs to the type-B carboxylesterase/lipase family.</text>
</comment>
<evidence type="ECO:0000313" key="7">
    <source>
        <dbReference type="EMBL" id="KAF7489688.1"/>
    </source>
</evidence>
<evidence type="ECO:0000256" key="3">
    <source>
        <dbReference type="ARBA" id="ARBA00022801"/>
    </source>
</evidence>
<keyword evidence="9" id="KW-1185">Reference proteome</keyword>
<dbReference type="GO" id="GO:0006581">
    <property type="term" value="P:acetylcholine catabolic process"/>
    <property type="evidence" value="ECO:0007669"/>
    <property type="project" value="TreeGrafter"/>
</dbReference>
<dbReference type="InterPro" id="IPR002018">
    <property type="entry name" value="CarbesteraseB"/>
</dbReference>
<dbReference type="OMA" id="INVYQWF"/>
<dbReference type="InterPro" id="IPR019819">
    <property type="entry name" value="Carboxylesterase_B_CS"/>
</dbReference>
<keyword evidence="3 5" id="KW-0378">Hydrolase</keyword>
<reference evidence="8" key="3">
    <citation type="submission" date="2022-06" db="UniProtKB">
        <authorList>
            <consortium name="EnsemblMetazoa"/>
        </authorList>
    </citation>
    <scope>IDENTIFICATION</scope>
</reference>
<dbReference type="GO" id="GO:0019695">
    <property type="term" value="P:choline metabolic process"/>
    <property type="evidence" value="ECO:0007669"/>
    <property type="project" value="TreeGrafter"/>
</dbReference>
<dbReference type="InterPro" id="IPR029058">
    <property type="entry name" value="AB_hydrolase_fold"/>
</dbReference>
<feature type="domain" description="Carboxylesterase type B" evidence="6">
    <location>
        <begin position="25"/>
        <end position="525"/>
    </location>
</feature>
<dbReference type="AlphaFoldDB" id="A0A834VDG4"/>
<evidence type="ECO:0000313" key="9">
    <source>
        <dbReference type="Proteomes" id="UP000070412"/>
    </source>
</evidence>
<evidence type="ECO:0000256" key="5">
    <source>
        <dbReference type="RuleBase" id="RU361235"/>
    </source>
</evidence>
<dbReference type="EnsemblMetazoa" id="SSS_8435s_mrna">
    <property type="protein sequence ID" value="KAF7489688.1"/>
    <property type="gene ID" value="SSS_8435"/>
</dbReference>
<evidence type="ECO:0000256" key="1">
    <source>
        <dbReference type="ARBA" id="ARBA00005964"/>
    </source>
</evidence>
<accession>A0A834VDG4</accession>
<organism evidence="7">
    <name type="scientific">Sarcoptes scabiei</name>
    <name type="common">Itch mite</name>
    <name type="synonym">Acarus scabiei</name>
    <dbReference type="NCBI Taxonomy" id="52283"/>
    <lineage>
        <taxon>Eukaryota</taxon>
        <taxon>Metazoa</taxon>
        <taxon>Ecdysozoa</taxon>
        <taxon>Arthropoda</taxon>
        <taxon>Chelicerata</taxon>
        <taxon>Arachnida</taxon>
        <taxon>Acari</taxon>
        <taxon>Acariformes</taxon>
        <taxon>Sarcoptiformes</taxon>
        <taxon>Astigmata</taxon>
        <taxon>Psoroptidia</taxon>
        <taxon>Sarcoptoidea</taxon>
        <taxon>Sarcoptidae</taxon>
        <taxon>Sarcoptinae</taxon>
        <taxon>Sarcoptes</taxon>
    </lineage>
</organism>
<dbReference type="PROSITE" id="PS00941">
    <property type="entry name" value="CARBOXYLESTERASE_B_2"/>
    <property type="match status" value="1"/>
</dbReference>
<evidence type="ECO:0000256" key="4">
    <source>
        <dbReference type="ARBA" id="ARBA00023180"/>
    </source>
</evidence>
<evidence type="ECO:0000313" key="8">
    <source>
        <dbReference type="EnsemblMetazoa" id="KAF7489688.1"/>
    </source>
</evidence>
<dbReference type="GO" id="GO:0005615">
    <property type="term" value="C:extracellular space"/>
    <property type="evidence" value="ECO:0007669"/>
    <property type="project" value="TreeGrafter"/>
</dbReference>
<keyword evidence="4" id="KW-0325">Glycoprotein</keyword>
<evidence type="ECO:0000256" key="2">
    <source>
        <dbReference type="ARBA" id="ARBA00022487"/>
    </source>
</evidence>
<name>A0A834VDG4_SARSC</name>
<gene>
    <name evidence="7" type="ORF">SSS_8435</name>
</gene>
<reference evidence="9" key="1">
    <citation type="journal article" date="2020" name="PLoS Negl. Trop. Dis.">
        <title>High-quality nuclear genome for Sarcoptes scabiei-A critical resource for a neglected parasite.</title>
        <authorList>
            <person name="Korhonen P.K."/>
            <person name="Gasser R.B."/>
            <person name="Ma G."/>
            <person name="Wang T."/>
            <person name="Stroehlein A.J."/>
            <person name="Young N.D."/>
            <person name="Ang C.S."/>
            <person name="Fernando D.D."/>
            <person name="Lu H.C."/>
            <person name="Taylor S."/>
            <person name="Reynolds S.L."/>
            <person name="Mofiz E."/>
            <person name="Najaraj S.H."/>
            <person name="Gowda H."/>
            <person name="Madugundu A."/>
            <person name="Renuse S."/>
            <person name="Holt D."/>
            <person name="Pandey A."/>
            <person name="Papenfuss A.T."/>
            <person name="Fischer K."/>
        </authorList>
    </citation>
    <scope>NUCLEOTIDE SEQUENCE [LARGE SCALE GENOMIC DNA]</scope>
</reference>
<protein>
    <recommendedName>
        <fullName evidence="5">Carboxylic ester hydrolase</fullName>
        <ecNumber evidence="5">3.1.1.-</ecNumber>
    </recommendedName>
</protein>